<organism evidence="1 2">
    <name type="scientific">Glossina austeni</name>
    <name type="common">Savannah tsetse fly</name>
    <dbReference type="NCBI Taxonomy" id="7395"/>
    <lineage>
        <taxon>Eukaryota</taxon>
        <taxon>Metazoa</taxon>
        <taxon>Ecdysozoa</taxon>
        <taxon>Arthropoda</taxon>
        <taxon>Hexapoda</taxon>
        <taxon>Insecta</taxon>
        <taxon>Pterygota</taxon>
        <taxon>Neoptera</taxon>
        <taxon>Endopterygota</taxon>
        <taxon>Diptera</taxon>
        <taxon>Brachycera</taxon>
        <taxon>Muscomorpha</taxon>
        <taxon>Hippoboscoidea</taxon>
        <taxon>Glossinidae</taxon>
        <taxon>Glossina</taxon>
    </lineage>
</organism>
<dbReference type="VEuPathDB" id="VectorBase:GAUT032359"/>
<evidence type="ECO:0000313" key="2">
    <source>
        <dbReference type="Proteomes" id="UP000078200"/>
    </source>
</evidence>
<dbReference type="EnsemblMetazoa" id="GAUT032359-RA">
    <property type="protein sequence ID" value="GAUT032359-PA"/>
    <property type="gene ID" value="GAUT032359"/>
</dbReference>
<sequence>MLNSRALYSFTRDAPTQKQAELNLLQYVYVNNRNSFAIRNLVTPVNMNTNVMRAVTTFRIPRGRLKSFGSFIALRSGKTKAIPSYENNEVPKLKAIWGILVIKSRSSADGIPSMKATARVAIRPKTRQILPIFDTGEI</sequence>
<keyword evidence="2" id="KW-1185">Reference proteome</keyword>
<proteinExistence type="predicted"/>
<evidence type="ECO:0000313" key="1">
    <source>
        <dbReference type="EnsemblMetazoa" id="GAUT032359-PA"/>
    </source>
</evidence>
<accession>A0A1A9VBZ2</accession>
<name>A0A1A9VBZ2_GLOAU</name>
<protein>
    <submittedName>
        <fullName evidence="1">Uncharacterized protein</fullName>
    </submittedName>
</protein>
<reference evidence="1" key="1">
    <citation type="submission" date="2020-05" db="UniProtKB">
        <authorList>
            <consortium name="EnsemblMetazoa"/>
        </authorList>
    </citation>
    <scope>IDENTIFICATION</scope>
    <source>
        <strain evidence="1">TTRI</strain>
    </source>
</reference>
<dbReference type="AlphaFoldDB" id="A0A1A9VBZ2"/>
<dbReference type="Proteomes" id="UP000078200">
    <property type="component" value="Unassembled WGS sequence"/>
</dbReference>